<name>U7Q898_9CYAN</name>
<dbReference type="Proteomes" id="UP000017127">
    <property type="component" value="Unassembled WGS sequence"/>
</dbReference>
<proteinExistence type="predicted"/>
<protein>
    <submittedName>
        <fullName evidence="1">Uncharacterized protein</fullName>
    </submittedName>
</protein>
<reference evidence="1 2" key="1">
    <citation type="journal article" date="2013" name="Front. Microbiol.">
        <title>Comparative genomic analyses of the cyanobacterium, Lyngbya aestuarii BL J, a powerful hydrogen producer.</title>
        <authorList>
            <person name="Kothari A."/>
            <person name="Vaughn M."/>
            <person name="Garcia-Pichel F."/>
        </authorList>
    </citation>
    <scope>NUCLEOTIDE SEQUENCE [LARGE SCALE GENOMIC DNA]</scope>
    <source>
        <strain evidence="1 2">BL J</strain>
    </source>
</reference>
<evidence type="ECO:0000313" key="1">
    <source>
        <dbReference type="EMBL" id="ERT04023.1"/>
    </source>
</evidence>
<gene>
    <name evidence="1" type="ORF">M595_6032</name>
</gene>
<dbReference type="AlphaFoldDB" id="U7Q898"/>
<comment type="caution">
    <text evidence="1">The sequence shown here is derived from an EMBL/GenBank/DDBJ whole genome shotgun (WGS) entry which is preliminary data.</text>
</comment>
<evidence type="ECO:0000313" key="2">
    <source>
        <dbReference type="Proteomes" id="UP000017127"/>
    </source>
</evidence>
<dbReference type="EMBL" id="AUZM01000132">
    <property type="protein sequence ID" value="ERT04023.1"/>
    <property type="molecule type" value="Genomic_DNA"/>
</dbReference>
<keyword evidence="2" id="KW-1185">Reference proteome</keyword>
<organism evidence="1 2">
    <name type="scientific">Lyngbya aestuarii BL J</name>
    <dbReference type="NCBI Taxonomy" id="1348334"/>
    <lineage>
        <taxon>Bacteria</taxon>
        <taxon>Bacillati</taxon>
        <taxon>Cyanobacteriota</taxon>
        <taxon>Cyanophyceae</taxon>
        <taxon>Oscillatoriophycideae</taxon>
        <taxon>Oscillatoriales</taxon>
        <taxon>Microcoleaceae</taxon>
        <taxon>Lyngbya</taxon>
    </lineage>
</organism>
<sequence>MGKPPIRSSGISLDLGTFGDYLRSGTSAIANSFEKRLG</sequence>
<accession>U7Q898</accession>